<proteinExistence type="predicted"/>
<name>A0A9P3PCA0_LYOSH</name>
<feature type="compositionally biased region" description="Polar residues" evidence="1">
    <location>
        <begin position="135"/>
        <end position="145"/>
    </location>
</feature>
<organism evidence="2 3">
    <name type="scientific">Lyophyllum shimeji</name>
    <name type="common">Hon-shimeji</name>
    <name type="synonym">Tricholoma shimeji</name>
    <dbReference type="NCBI Taxonomy" id="47721"/>
    <lineage>
        <taxon>Eukaryota</taxon>
        <taxon>Fungi</taxon>
        <taxon>Dikarya</taxon>
        <taxon>Basidiomycota</taxon>
        <taxon>Agaricomycotina</taxon>
        <taxon>Agaricomycetes</taxon>
        <taxon>Agaricomycetidae</taxon>
        <taxon>Agaricales</taxon>
        <taxon>Tricholomatineae</taxon>
        <taxon>Lyophyllaceae</taxon>
        <taxon>Lyophyllum</taxon>
    </lineage>
</organism>
<accession>A0A9P3PCA0</accession>
<feature type="region of interest" description="Disordered" evidence="1">
    <location>
        <begin position="184"/>
        <end position="280"/>
    </location>
</feature>
<dbReference type="Gene3D" id="3.30.900.20">
    <property type="match status" value="1"/>
</dbReference>
<feature type="compositionally biased region" description="Acidic residues" evidence="1">
    <location>
        <begin position="201"/>
        <end position="253"/>
    </location>
</feature>
<gene>
    <name evidence="2" type="ORF">LshimejAT787_0100950</name>
</gene>
<feature type="compositionally biased region" description="Basic and acidic residues" evidence="1">
    <location>
        <begin position="184"/>
        <end position="200"/>
    </location>
</feature>
<evidence type="ECO:0000256" key="1">
    <source>
        <dbReference type="SAM" id="MobiDB-lite"/>
    </source>
</evidence>
<evidence type="ECO:0000313" key="3">
    <source>
        <dbReference type="Proteomes" id="UP001063166"/>
    </source>
</evidence>
<dbReference type="InterPro" id="IPR053729">
    <property type="entry name" value="MAD2L1BP_domain_sf"/>
</dbReference>
<dbReference type="AlphaFoldDB" id="A0A9P3PCA0"/>
<feature type="region of interest" description="Disordered" evidence="1">
    <location>
        <begin position="127"/>
        <end position="148"/>
    </location>
</feature>
<reference evidence="2" key="1">
    <citation type="submission" date="2022-07" db="EMBL/GenBank/DDBJ databases">
        <title>The genome of Lyophyllum shimeji provides insight into the initial evolution of ectomycorrhizal fungal genome.</title>
        <authorList>
            <person name="Kobayashi Y."/>
            <person name="Shibata T."/>
            <person name="Hirakawa H."/>
            <person name="Shigenobu S."/>
            <person name="Nishiyama T."/>
            <person name="Yamada A."/>
            <person name="Hasebe M."/>
            <person name="Kawaguchi M."/>
        </authorList>
    </citation>
    <scope>NUCLEOTIDE SEQUENCE</scope>
    <source>
        <strain evidence="2">AT787</strain>
    </source>
</reference>
<sequence length="416" mass="45117">MPLLAPAAPGPIPNIAPQAPLQLFKTSDERTVKIGESGLSTNNIPIVSLDVEKITDALAARLATSLIGHILYLKGQVPLPVMQLSRITSSKSTAKALKHRTDLLATFDTLTSHLNTTFTALSSALARASKDKNSQPDAQQGTTPPKSRRSRVYLAVFVGSNTASAKSKVIYAVDGLEVKAVGARDDVTDRTSEPEPHVERDNEDAREDIEEDEDDDDDDDDIDDEEPSSGDGESEEEDEEEEDSETGNCDSDDLASSPPESRSPSPEPPSYPSHAEQQRALHAAERLLSRTLAAADAEGNGMSADMAPTQTHILLRAPRRFVHPSWVPRQNMTAPCESALDEFLEDSGIQLPDTHSGKRKKVPKTGKTVQGVWVTCKGGLDAEVGKDGVGVWAGDDEWDDMIWWSWDGKIVGFSEW</sequence>
<keyword evidence="3" id="KW-1185">Reference proteome</keyword>
<comment type="caution">
    <text evidence="2">The sequence shown here is derived from an EMBL/GenBank/DDBJ whole genome shotgun (WGS) entry which is preliminary data.</text>
</comment>
<dbReference type="EMBL" id="BRPK01000001">
    <property type="protein sequence ID" value="GLB33210.1"/>
    <property type="molecule type" value="Genomic_DNA"/>
</dbReference>
<dbReference type="OrthoDB" id="2387165at2759"/>
<protein>
    <submittedName>
        <fullName evidence="2">Uncharacterized protein</fullName>
    </submittedName>
</protein>
<dbReference type="Proteomes" id="UP001063166">
    <property type="component" value="Unassembled WGS sequence"/>
</dbReference>
<evidence type="ECO:0000313" key="2">
    <source>
        <dbReference type="EMBL" id="GLB33210.1"/>
    </source>
</evidence>